<dbReference type="Proteomes" id="UP000526003">
    <property type="component" value="Unassembled WGS sequence"/>
</dbReference>
<feature type="transmembrane region" description="Helical" evidence="1">
    <location>
        <begin position="34"/>
        <end position="51"/>
    </location>
</feature>
<accession>A0A7X1GHY5</accession>
<keyword evidence="1" id="KW-0812">Transmembrane</keyword>
<dbReference type="EMBL" id="JACMYG010000032">
    <property type="protein sequence ID" value="MBC2692721.1"/>
    <property type="molecule type" value="Genomic_DNA"/>
</dbReference>
<name>A0A7X1GHY5_9PSED</name>
<organism evidence="2 3">
    <name type="scientific">Pseudomonas kielensis</name>
    <dbReference type="NCBI Taxonomy" id="2762577"/>
    <lineage>
        <taxon>Bacteria</taxon>
        <taxon>Pseudomonadati</taxon>
        <taxon>Pseudomonadota</taxon>
        <taxon>Gammaproteobacteria</taxon>
        <taxon>Pseudomonadales</taxon>
        <taxon>Pseudomonadaceae</taxon>
        <taxon>Pseudomonas</taxon>
    </lineage>
</organism>
<dbReference type="AlphaFoldDB" id="A0A7X1GHY5"/>
<keyword evidence="3" id="KW-1185">Reference proteome</keyword>
<keyword evidence="1" id="KW-1133">Transmembrane helix</keyword>
<evidence type="ECO:0000256" key="1">
    <source>
        <dbReference type="SAM" id="Phobius"/>
    </source>
</evidence>
<reference evidence="2 3" key="1">
    <citation type="submission" date="2020-08" db="EMBL/GenBank/DDBJ databases">
        <title>Pseudomonas sp. nov.</title>
        <authorList>
            <person name="Gieschler S."/>
            <person name="Fiedler G."/>
            <person name="Brinks E."/>
            <person name="Boehnlein C."/>
            <person name="Franz C.M.A.P."/>
            <person name="Kabisch J."/>
        </authorList>
    </citation>
    <scope>NUCLEOTIDE SEQUENCE [LARGE SCALE GENOMIC DNA]</scope>
    <source>
        <strain evidence="2 3">MBT-1</strain>
    </source>
</reference>
<feature type="transmembrane region" description="Helical" evidence="1">
    <location>
        <begin position="12"/>
        <end position="28"/>
    </location>
</feature>
<protein>
    <submittedName>
        <fullName evidence="2">Uncharacterized protein</fullName>
    </submittedName>
</protein>
<gene>
    <name evidence="2" type="ORF">H7995_23305</name>
</gene>
<sequence>MKWRSRIKGKHLMLAGAVLFGVWGVMLLTGAEHAAVVSSTASVWVILGYFSHCDAKKRAASDNSNSA</sequence>
<dbReference type="RefSeq" id="WP_166592510.1">
    <property type="nucleotide sequence ID" value="NZ_CP090311.1"/>
</dbReference>
<evidence type="ECO:0000313" key="3">
    <source>
        <dbReference type="Proteomes" id="UP000526003"/>
    </source>
</evidence>
<proteinExistence type="predicted"/>
<comment type="caution">
    <text evidence="2">The sequence shown here is derived from an EMBL/GenBank/DDBJ whole genome shotgun (WGS) entry which is preliminary data.</text>
</comment>
<keyword evidence="1" id="KW-0472">Membrane</keyword>
<evidence type="ECO:0000313" key="2">
    <source>
        <dbReference type="EMBL" id="MBC2692721.1"/>
    </source>
</evidence>